<accession>A0A0R3PMZ2</accession>
<reference evidence="1 2" key="2">
    <citation type="submission" date="2018-11" db="EMBL/GenBank/DDBJ databases">
        <authorList>
            <consortium name="Pathogen Informatics"/>
        </authorList>
    </citation>
    <scope>NUCLEOTIDE SEQUENCE [LARGE SCALE GENOMIC DNA]</scope>
    <source>
        <strain evidence="1 2">Costa Rica</strain>
    </source>
</reference>
<protein>
    <submittedName>
        <fullName evidence="3">Exostosin domain-containing protein</fullName>
    </submittedName>
</protein>
<organism evidence="3">
    <name type="scientific">Angiostrongylus costaricensis</name>
    <name type="common">Nematode worm</name>
    <dbReference type="NCBI Taxonomy" id="334426"/>
    <lineage>
        <taxon>Eukaryota</taxon>
        <taxon>Metazoa</taxon>
        <taxon>Ecdysozoa</taxon>
        <taxon>Nematoda</taxon>
        <taxon>Chromadorea</taxon>
        <taxon>Rhabditida</taxon>
        <taxon>Rhabditina</taxon>
        <taxon>Rhabditomorpha</taxon>
        <taxon>Strongyloidea</taxon>
        <taxon>Metastrongylidae</taxon>
        <taxon>Angiostrongylus</taxon>
    </lineage>
</organism>
<name>A0A0R3PMZ2_ANGCS</name>
<dbReference type="Gene3D" id="3.40.50.1400">
    <property type="match status" value="1"/>
</dbReference>
<dbReference type="STRING" id="334426.A0A0R3PMZ2"/>
<dbReference type="Proteomes" id="UP000267027">
    <property type="component" value="Unassembled WGS sequence"/>
</dbReference>
<dbReference type="EMBL" id="UYYA01003938">
    <property type="protein sequence ID" value="VDM57932.1"/>
    <property type="molecule type" value="Genomic_DNA"/>
</dbReference>
<proteinExistence type="predicted"/>
<gene>
    <name evidence="1" type="ORF">ACOC_LOCUS6347</name>
</gene>
<sequence>MIHGYRNFLTAKIRSGFKRRNTYIQANHICSKVVKEGTHVLFLHFGLPRTEFYAKEFLRKSAAVYYQIPKKMEKFIPSALMVSGKVRDCIAKYGDSRAIEDSLSSFAGRVQSYLNTLVPEFDPVTCSNAFLFDEPSIEQELINVGRSGCSHIVLVPFYAHFSCAHSGFLLNETARVLQKFTKPAFLNGKEVHYERIVPNSSNSFHVSVLHRWSSHSVVSERGYNSKDHRRSVWSTCERVMSGLNDRFPWRLGFFNAWDQWDLPVGDSLAMQVRLYFCCIHFRAVELPTGKRIAIVPISSLLPDFDTLSVLPSITQSSDKSILIQPEGGDAVLLEGVAEAIKNHLLGRRSAQLRSRCNWCRNRHCEEMRAMLDDTNVPYFELNLSQDYSD</sequence>
<keyword evidence="2" id="KW-1185">Reference proteome</keyword>
<dbReference type="SUPFAM" id="SSF53800">
    <property type="entry name" value="Chelatase"/>
    <property type="match status" value="1"/>
</dbReference>
<dbReference type="OrthoDB" id="1323at2759"/>
<dbReference type="WBParaSite" id="ACOC_0000634601-mRNA-1">
    <property type="protein sequence ID" value="ACOC_0000634601-mRNA-1"/>
    <property type="gene ID" value="ACOC_0000634601"/>
</dbReference>
<evidence type="ECO:0000313" key="3">
    <source>
        <dbReference type="WBParaSite" id="ACOC_0000634601-mRNA-1"/>
    </source>
</evidence>
<evidence type="ECO:0000313" key="1">
    <source>
        <dbReference type="EMBL" id="VDM57932.1"/>
    </source>
</evidence>
<dbReference type="OMA" id="PWKLAWF"/>
<reference evidence="3" key="1">
    <citation type="submission" date="2016-04" db="UniProtKB">
        <authorList>
            <consortium name="WormBaseParasite"/>
        </authorList>
    </citation>
    <scope>IDENTIFICATION</scope>
</reference>
<evidence type="ECO:0000313" key="2">
    <source>
        <dbReference type="Proteomes" id="UP000267027"/>
    </source>
</evidence>
<dbReference type="AlphaFoldDB" id="A0A0R3PMZ2"/>